<keyword evidence="3" id="KW-1185">Reference proteome</keyword>
<proteinExistence type="predicted"/>
<dbReference type="HOGENOM" id="CLU_108696_20_2_10"/>
<dbReference type="Proteomes" id="UP000004394">
    <property type="component" value="Unassembled WGS sequence"/>
</dbReference>
<dbReference type="InterPro" id="IPR009081">
    <property type="entry name" value="PP-bd_ACP"/>
</dbReference>
<dbReference type="PROSITE" id="PS50075">
    <property type="entry name" value="CARRIER"/>
    <property type="match status" value="1"/>
</dbReference>
<dbReference type="InterPro" id="IPR036736">
    <property type="entry name" value="ACP-like_sf"/>
</dbReference>
<dbReference type="EMBL" id="AEEI01000050">
    <property type="protein sequence ID" value="EFM01397.1"/>
    <property type="molecule type" value="Genomic_DNA"/>
</dbReference>
<dbReference type="SUPFAM" id="SSF47336">
    <property type="entry name" value="ACP-like"/>
    <property type="match status" value="1"/>
</dbReference>
<sequence>MKTTYTMEKEEILSGVSRVICRVLNKEALQITPETTAHDVDGWDSLSNMKIISETEKAFGMKFKLREIVRMKNVGEMCDVIASRL</sequence>
<dbReference type="AlphaFoldDB" id="E0NTL4"/>
<dbReference type="Gene3D" id="1.10.1200.10">
    <property type="entry name" value="ACP-like"/>
    <property type="match status" value="1"/>
</dbReference>
<dbReference type="STRING" id="862515.HMPREF0658_1516"/>
<accession>E0NTL4</accession>
<evidence type="ECO:0000313" key="2">
    <source>
        <dbReference type="EMBL" id="EFM01397.1"/>
    </source>
</evidence>
<organism evidence="2 3">
    <name type="scientific">Hoylesella marshii DSM 16973 = JCM 13450</name>
    <dbReference type="NCBI Taxonomy" id="862515"/>
    <lineage>
        <taxon>Bacteria</taxon>
        <taxon>Pseudomonadati</taxon>
        <taxon>Bacteroidota</taxon>
        <taxon>Bacteroidia</taxon>
        <taxon>Bacteroidales</taxon>
        <taxon>Prevotellaceae</taxon>
        <taxon>Hoylesella</taxon>
    </lineage>
</organism>
<protein>
    <submittedName>
        <fullName evidence="2">Acyl carrier protein</fullName>
    </submittedName>
</protein>
<evidence type="ECO:0000259" key="1">
    <source>
        <dbReference type="PROSITE" id="PS50075"/>
    </source>
</evidence>
<feature type="domain" description="Carrier" evidence="1">
    <location>
        <begin position="7"/>
        <end position="85"/>
    </location>
</feature>
<reference evidence="2" key="1">
    <citation type="submission" date="2010-07" db="EMBL/GenBank/DDBJ databases">
        <authorList>
            <person name="Muzny D."/>
            <person name="Qin X."/>
            <person name="Deng J."/>
            <person name="Jiang H."/>
            <person name="Liu Y."/>
            <person name="Qu J."/>
            <person name="Song X.-Z."/>
            <person name="Zhang L."/>
            <person name="Thornton R."/>
            <person name="Coyle M."/>
            <person name="Francisco L."/>
            <person name="Jackson L."/>
            <person name="Javaid M."/>
            <person name="Korchina V."/>
            <person name="Kovar C."/>
            <person name="Mata R."/>
            <person name="Mathew T."/>
            <person name="Ngo R."/>
            <person name="Nguyen L."/>
            <person name="Nguyen N."/>
            <person name="Okwuonu G."/>
            <person name="Ongeri F."/>
            <person name="Pham C."/>
            <person name="Simmons D."/>
            <person name="Wilczek-Boney K."/>
            <person name="Hale W."/>
            <person name="Jakkamsetti A."/>
            <person name="Pham P."/>
            <person name="Ruth R."/>
            <person name="San Lucas F."/>
            <person name="Warren J."/>
            <person name="Zhang J."/>
            <person name="Zhao Z."/>
            <person name="Zhou C."/>
            <person name="Zhu D."/>
            <person name="Lee S."/>
            <person name="Bess C."/>
            <person name="Blankenburg K."/>
            <person name="Forbes L."/>
            <person name="Fu Q."/>
            <person name="Gubbala S."/>
            <person name="Hirani K."/>
            <person name="Jayaseelan J.C."/>
            <person name="Lara F."/>
            <person name="Munidasa M."/>
            <person name="Palculict T."/>
            <person name="Patil S."/>
            <person name="Pu L.-L."/>
            <person name="Saada N."/>
            <person name="Tang L."/>
            <person name="Weissenberger G."/>
            <person name="Zhu Y."/>
            <person name="Hemphill L."/>
            <person name="Shang Y."/>
            <person name="Youmans B."/>
            <person name="Ayvaz T."/>
            <person name="Ross M."/>
            <person name="Santibanez J."/>
            <person name="Aqrawi P."/>
            <person name="Gross S."/>
            <person name="Joshi V."/>
            <person name="Fowler G."/>
            <person name="Nazareth L."/>
            <person name="Reid J."/>
            <person name="Worley K."/>
            <person name="Petrosino J."/>
            <person name="Highlander S."/>
            <person name="Gibbs R."/>
        </authorList>
    </citation>
    <scope>NUCLEOTIDE SEQUENCE [LARGE SCALE GENOMIC DNA]</scope>
    <source>
        <strain evidence="2">DSM 16973</strain>
    </source>
</reference>
<gene>
    <name evidence="2" type="primary">acp</name>
    <name evidence="2" type="ORF">HMPREF0658_1516</name>
</gene>
<comment type="caution">
    <text evidence="2">The sequence shown here is derived from an EMBL/GenBank/DDBJ whole genome shotgun (WGS) entry which is preliminary data.</text>
</comment>
<evidence type="ECO:0000313" key="3">
    <source>
        <dbReference type="Proteomes" id="UP000004394"/>
    </source>
</evidence>
<name>E0NTL4_9BACT</name>
<dbReference type="eggNOG" id="COG0236">
    <property type="taxonomic scope" value="Bacteria"/>
</dbReference>
<dbReference type="Pfam" id="PF00550">
    <property type="entry name" value="PP-binding"/>
    <property type="match status" value="1"/>
</dbReference>